<protein>
    <submittedName>
        <fullName evidence="3">Uncharacterized protein LOC34621714</fullName>
    </submittedName>
</protein>
<keyword evidence="2" id="KW-1185">Reference proteome</keyword>
<evidence type="ECO:0000313" key="3">
    <source>
        <dbReference type="RefSeq" id="XP_026193890.1"/>
    </source>
</evidence>
<sequence length="1162" mass="127230">MAKEILGSKISSAGALPEGASMDFDPGFIEGILRSVLVEGTAYAQPLAPFCVSFIENALMSINSRKKGPEEAGAAAFLLLTSLDALVCTTAKLKATVSAAHPSARASDISALVKQDALSGRLDTIPDDIATLLILEEVFDLPPHYNKASMGIPESYACALGICNLRPCVLIALRSRTYHRLWRKLQAMLKARAHIDAFSCHSYDAVVKYTRAQQGQGAAEDKAAQISVERKPSTVLNTCIFSASVRTAALVISSVSSTTGKSPSTSAFVCGLWWWCDPGRTCGSVFAWWSGSACIVQGQPILGSACMHGIQETIFISVHPVRNTEGQTGQASGIAQGSPSTQQGSTGTHYDLETPGTSQTGAGTLPHASVDVTPKSVFALRFGKGGMEYVDSGKVNLAQVTVPGLSGTTVPLTSLPVFQDKDQQPKYGVHFHDIQTDYILGNRGTKNDICITDAMVLPTGGDSYTPGEGPPQSLAALAASAVERWSLRKMHEATHGTVTLFRDNNTIEQHVQRLLTKHHANIADATTPAPSFNTLTSSGCKSYSDEARRLFYEYYASAQLFWSVKGNERAHGKLRFRAQLLQAKAVKYGFLDVCGKDCYNKPKSKRGDVMASSIYSMDYTLTKLNSMAFRGLTLGAAFFGGLQCTTLSQNEKYRVAHLSVLNSWMDKGKKVKELSAGITSEIETYALGLERYVNILLEHSETQGLFSLAAHSWVQMRGIYNAAEGYLPGKGDTISKRNKQLAAIFAKLWYEMDLGIRQPAHSVLKPFPAMLASVTLQVAKGLTHVAAGIITNSCKDLKKIDMGRVKATVEASGKRQNAGNTILKHRNVSLRRSELEHHLNILLSTYVDPLDLIRTAQDLATRCSAQSSALASDEPPPQEETKEKRKLPQFKKPPKGNPDDERVVQMLTSKFVLDSWCLKYRDYVMRELASVPKTTDSNKLVLFLDGVLDKTSEIVLVPGSVKTSWVINLKCPFMRDFVDPQLRQSARHEMLQYALSRMSAFQRVAGKLRAIKNWFSKKFTWRRKNRPGLVANNEWAVIHAGTGLWDPVRQRFEHTLTFRPEEMSCGNTPGHKNPIDFQHGQFIFGSSSPAAEANAILCYNENRQCWATPRALMFKGSTEPPVQRFEAPSGPWYSRLPDAVQQQSGASATSAEHKSLTVFMVT</sequence>
<gene>
    <name evidence="3" type="primary">LOC34621714</name>
</gene>
<dbReference type="AlphaFoldDB" id="A0A6P6S3M0"/>
<evidence type="ECO:0000256" key="1">
    <source>
        <dbReference type="SAM" id="MobiDB-lite"/>
    </source>
</evidence>
<name>A0A6P6S3M0_9EIME</name>
<feature type="compositionally biased region" description="Polar residues" evidence="1">
    <location>
        <begin position="325"/>
        <end position="348"/>
    </location>
</feature>
<feature type="region of interest" description="Disordered" evidence="1">
    <location>
        <begin position="325"/>
        <end position="366"/>
    </location>
</feature>
<feature type="region of interest" description="Disordered" evidence="1">
    <location>
        <begin position="864"/>
        <end position="901"/>
    </location>
</feature>
<feature type="compositionally biased region" description="Basic residues" evidence="1">
    <location>
        <begin position="884"/>
        <end position="894"/>
    </location>
</feature>
<evidence type="ECO:0000313" key="2">
    <source>
        <dbReference type="Proteomes" id="UP000515125"/>
    </source>
</evidence>
<reference evidence="3" key="1">
    <citation type="submission" date="2025-08" db="UniProtKB">
        <authorList>
            <consortium name="RefSeq"/>
        </authorList>
    </citation>
    <scope>IDENTIFICATION</scope>
</reference>
<dbReference type="GeneID" id="34621714"/>
<organism evidence="2 3">
    <name type="scientific">Cyclospora cayetanensis</name>
    <dbReference type="NCBI Taxonomy" id="88456"/>
    <lineage>
        <taxon>Eukaryota</taxon>
        <taxon>Sar</taxon>
        <taxon>Alveolata</taxon>
        <taxon>Apicomplexa</taxon>
        <taxon>Conoidasida</taxon>
        <taxon>Coccidia</taxon>
        <taxon>Eucoccidiorida</taxon>
        <taxon>Eimeriorina</taxon>
        <taxon>Eimeriidae</taxon>
        <taxon>Cyclospora</taxon>
    </lineage>
</organism>
<accession>A0A6P6S3M0</accession>
<dbReference type="Proteomes" id="UP000515125">
    <property type="component" value="Unplaced"/>
</dbReference>
<dbReference type="RefSeq" id="XP_026193890.1">
    <property type="nucleotide sequence ID" value="XM_026338105.1"/>
</dbReference>
<proteinExistence type="predicted"/>
<dbReference type="OrthoDB" id="329794at2759"/>